<protein>
    <submittedName>
        <fullName evidence="2">Uncharacterized protein</fullName>
    </submittedName>
</protein>
<keyword evidence="1" id="KW-0812">Transmembrane</keyword>
<gene>
    <name evidence="2" type="ORF">A3F34_02860</name>
</gene>
<dbReference type="InterPro" id="IPR043993">
    <property type="entry name" value="T4SS_pilin"/>
</dbReference>
<evidence type="ECO:0000313" key="2">
    <source>
        <dbReference type="EMBL" id="OGK38963.1"/>
    </source>
</evidence>
<keyword evidence="1" id="KW-0472">Membrane</keyword>
<keyword evidence="1" id="KW-1133">Transmembrane helix</keyword>
<name>A0A1F7I6H0_9BACT</name>
<dbReference type="Pfam" id="PF18895">
    <property type="entry name" value="T4SS_pilin"/>
    <property type="match status" value="1"/>
</dbReference>
<reference evidence="2 3" key="1">
    <citation type="journal article" date="2016" name="Nat. Commun.">
        <title>Thousands of microbial genomes shed light on interconnected biogeochemical processes in an aquifer system.</title>
        <authorList>
            <person name="Anantharaman K."/>
            <person name="Brown C.T."/>
            <person name="Hug L.A."/>
            <person name="Sharon I."/>
            <person name="Castelle C.J."/>
            <person name="Probst A.J."/>
            <person name="Thomas B.C."/>
            <person name="Singh A."/>
            <person name="Wilkins M.J."/>
            <person name="Karaoz U."/>
            <person name="Brodie E.L."/>
            <person name="Williams K.H."/>
            <person name="Hubbard S.S."/>
            <person name="Banfield J.F."/>
        </authorList>
    </citation>
    <scope>NUCLEOTIDE SEQUENCE [LARGE SCALE GENOMIC DNA]</scope>
</reference>
<accession>A0A1F7I6H0</accession>
<feature type="transmembrane region" description="Helical" evidence="1">
    <location>
        <begin position="36"/>
        <end position="56"/>
    </location>
</feature>
<sequence>MNLYLAQKLEISGTTIEGPLKGISSLSDVVSLVLQFLYPLAGLILFFVLVWGGYGYMTSGGVPEKVDGARGKITSGLIGFFLLVLSYFLVRFISFIFGLGEGIF</sequence>
<proteinExistence type="predicted"/>
<comment type="caution">
    <text evidence="2">The sequence shown here is derived from an EMBL/GenBank/DDBJ whole genome shotgun (WGS) entry which is preliminary data.</text>
</comment>
<evidence type="ECO:0000256" key="1">
    <source>
        <dbReference type="SAM" id="Phobius"/>
    </source>
</evidence>
<organism evidence="2 3">
    <name type="scientific">Candidatus Roizmanbacteria bacterium RIFCSPHIGHO2_12_FULL_44_10</name>
    <dbReference type="NCBI Taxonomy" id="1802054"/>
    <lineage>
        <taxon>Bacteria</taxon>
        <taxon>Candidatus Roizmaniibacteriota</taxon>
    </lineage>
</organism>
<evidence type="ECO:0000313" key="3">
    <source>
        <dbReference type="Proteomes" id="UP000179024"/>
    </source>
</evidence>
<dbReference type="Proteomes" id="UP000179024">
    <property type="component" value="Unassembled WGS sequence"/>
</dbReference>
<feature type="transmembrane region" description="Helical" evidence="1">
    <location>
        <begin position="77"/>
        <end position="99"/>
    </location>
</feature>
<dbReference type="AlphaFoldDB" id="A0A1F7I6H0"/>
<dbReference type="EMBL" id="MGAE01000035">
    <property type="protein sequence ID" value="OGK38963.1"/>
    <property type="molecule type" value="Genomic_DNA"/>
</dbReference>